<keyword evidence="2" id="KW-1185">Reference proteome</keyword>
<proteinExistence type="predicted"/>
<protein>
    <submittedName>
        <fullName evidence="1">Uncharacterized protein</fullName>
    </submittedName>
</protein>
<sequence>MSAVPGIAAMNGLNSDVSHIDMVQLCMTFSLTVMCVEVSWREDVRIVTDPPG</sequence>
<dbReference type="Proteomes" id="UP000029462">
    <property type="component" value="Unassembled WGS sequence"/>
</dbReference>
<organism evidence="1 2">
    <name type="scientific">Pseudescherichia vulneris NBRC 102420</name>
    <dbReference type="NCBI Taxonomy" id="1115515"/>
    <lineage>
        <taxon>Bacteria</taxon>
        <taxon>Pseudomonadati</taxon>
        <taxon>Pseudomonadota</taxon>
        <taxon>Gammaproteobacteria</taxon>
        <taxon>Enterobacterales</taxon>
        <taxon>Enterobacteriaceae</taxon>
        <taxon>Pseudescherichia</taxon>
    </lineage>
</organism>
<reference evidence="1 2" key="1">
    <citation type="submission" date="2014-09" db="EMBL/GenBank/DDBJ databases">
        <title>Whole genome shotgun sequence of Escherichia vulneris NBRC 102420.</title>
        <authorList>
            <person name="Yoshida Y."/>
            <person name="Hosoyama A."/>
            <person name="Tsuchikane K."/>
            <person name="Ohji S."/>
            <person name="Ichikawa N."/>
            <person name="Kimura A."/>
            <person name="Yamazoe A."/>
            <person name="Ezaki T."/>
            <person name="Fujita N."/>
        </authorList>
    </citation>
    <scope>NUCLEOTIDE SEQUENCE [LARGE SCALE GENOMIC DNA]</scope>
    <source>
        <strain evidence="1 2">NBRC 102420</strain>
    </source>
</reference>
<dbReference type="STRING" id="1115515.EV102420_02_03780"/>
<dbReference type="EMBL" id="BBMZ01000002">
    <property type="protein sequence ID" value="GAL56773.1"/>
    <property type="molecule type" value="Genomic_DNA"/>
</dbReference>
<evidence type="ECO:0000313" key="2">
    <source>
        <dbReference type="Proteomes" id="UP000029462"/>
    </source>
</evidence>
<evidence type="ECO:0000313" key="1">
    <source>
        <dbReference type="EMBL" id="GAL56773.1"/>
    </source>
</evidence>
<name>A0A090UY01_PSEVU</name>
<accession>A0A090UY01</accession>
<gene>
    <name evidence="1" type="ORF">EV102420_02_03780</name>
</gene>
<comment type="caution">
    <text evidence="1">The sequence shown here is derived from an EMBL/GenBank/DDBJ whole genome shotgun (WGS) entry which is preliminary data.</text>
</comment>
<dbReference type="AlphaFoldDB" id="A0A090UY01"/>